<dbReference type="InterPro" id="IPR001828">
    <property type="entry name" value="ANF_lig-bd_rcpt"/>
</dbReference>
<keyword evidence="16" id="KW-1185">Reference proteome</keyword>
<evidence type="ECO:0000256" key="13">
    <source>
        <dbReference type="SAM" id="Phobius"/>
    </source>
</evidence>
<feature type="transmembrane region" description="Helical" evidence="13">
    <location>
        <begin position="346"/>
        <end position="366"/>
    </location>
</feature>
<dbReference type="OMA" id="KSYMANS"/>
<accession>A0A0A0LNQ0</accession>
<evidence type="ECO:0000256" key="10">
    <source>
        <dbReference type="ARBA" id="ARBA00023286"/>
    </source>
</evidence>
<gene>
    <name evidence="15" type="ORF">Csa_2G363540</name>
</gene>
<evidence type="ECO:0000256" key="1">
    <source>
        <dbReference type="ARBA" id="ARBA00004141"/>
    </source>
</evidence>
<dbReference type="SMART" id="SM00079">
    <property type="entry name" value="PBPe"/>
    <property type="match status" value="1"/>
</dbReference>
<evidence type="ECO:0000256" key="8">
    <source>
        <dbReference type="ARBA" id="ARBA00023170"/>
    </source>
</evidence>
<dbReference type="PANTHER" id="PTHR34836">
    <property type="entry name" value="OS06G0188250 PROTEIN"/>
    <property type="match status" value="1"/>
</dbReference>
<evidence type="ECO:0000256" key="5">
    <source>
        <dbReference type="ARBA" id="ARBA00022989"/>
    </source>
</evidence>
<reference evidence="15 16" key="2">
    <citation type="journal article" date="2009" name="PLoS ONE">
        <title>An integrated genetic and cytogenetic map of the cucumber genome.</title>
        <authorList>
            <person name="Ren Y."/>
            <person name="Zhang Z."/>
            <person name="Liu J."/>
            <person name="Staub J.E."/>
            <person name="Han Y."/>
            <person name="Cheng Z."/>
            <person name="Li X."/>
            <person name="Lu J."/>
            <person name="Miao H."/>
            <person name="Kang H."/>
            <person name="Xie B."/>
            <person name="Gu X."/>
            <person name="Wang X."/>
            <person name="Du Y."/>
            <person name="Jin W."/>
            <person name="Huang S."/>
        </authorList>
    </citation>
    <scope>NUCLEOTIDE SEQUENCE [LARGE SCALE GENOMIC DNA]</scope>
    <source>
        <strain evidence="16">cv. 9930</strain>
    </source>
</reference>
<dbReference type="GO" id="GO:0005886">
    <property type="term" value="C:plasma membrane"/>
    <property type="evidence" value="ECO:0000318"/>
    <property type="project" value="GO_Central"/>
</dbReference>
<evidence type="ECO:0000256" key="3">
    <source>
        <dbReference type="ARBA" id="ARBA00022448"/>
    </source>
</evidence>
<keyword evidence="3" id="KW-0813">Transport</keyword>
<dbReference type="Pfam" id="PF10613">
    <property type="entry name" value="Lig_chan-Glu_bd"/>
    <property type="match status" value="1"/>
</dbReference>
<keyword evidence="9" id="KW-0325">Glycoprotein</keyword>
<evidence type="ECO:0000259" key="14">
    <source>
        <dbReference type="SMART" id="SM00079"/>
    </source>
</evidence>
<dbReference type="GO" id="GO:0038023">
    <property type="term" value="F:signaling receptor activity"/>
    <property type="evidence" value="ECO:0000318"/>
    <property type="project" value="GO_Central"/>
</dbReference>
<dbReference type="Gramene" id="KGN62644">
    <property type="protein sequence ID" value="KGN62644"/>
    <property type="gene ID" value="Csa_2G363540"/>
</dbReference>
<dbReference type="InterPro" id="IPR001320">
    <property type="entry name" value="Iontro_rcpt_C"/>
</dbReference>
<dbReference type="SUPFAM" id="SSF53850">
    <property type="entry name" value="Periplasmic binding protein-like II"/>
    <property type="match status" value="1"/>
</dbReference>
<reference evidence="15 16" key="4">
    <citation type="journal article" date="2011" name="BMC Genomics">
        <title>RNA-Seq improves annotation of protein-coding genes in the cucumber genome.</title>
        <authorList>
            <person name="Li Z."/>
            <person name="Zhang Z."/>
            <person name="Yan P."/>
            <person name="Huang S."/>
            <person name="Fei Z."/>
            <person name="Lin K."/>
        </authorList>
    </citation>
    <scope>NUCLEOTIDE SEQUENCE [LARGE SCALE GENOMIC DNA]</scope>
    <source>
        <strain evidence="16">cv. 9930</strain>
    </source>
</reference>
<dbReference type="AlphaFoldDB" id="A0A0A0LNQ0"/>
<evidence type="ECO:0000313" key="16">
    <source>
        <dbReference type="Proteomes" id="UP000029981"/>
    </source>
</evidence>
<evidence type="ECO:0000256" key="9">
    <source>
        <dbReference type="ARBA" id="ARBA00023180"/>
    </source>
</evidence>
<dbReference type="Gene3D" id="3.40.190.10">
    <property type="entry name" value="Periplasmic binding protein-like II"/>
    <property type="match status" value="1"/>
</dbReference>
<comment type="subcellular location">
    <subcellularLocation>
        <location evidence="1">Membrane</location>
        <topology evidence="1">Multi-pass membrane protein</topology>
    </subcellularLocation>
</comment>
<dbReference type="Proteomes" id="UP000029981">
    <property type="component" value="Chromosome 2"/>
</dbReference>
<evidence type="ECO:0000256" key="12">
    <source>
        <dbReference type="ARBA" id="ARBA00049638"/>
    </source>
</evidence>
<dbReference type="InterPro" id="IPR028082">
    <property type="entry name" value="Peripla_BP_I"/>
</dbReference>
<reference evidence="15 16" key="3">
    <citation type="journal article" date="2010" name="BMC Genomics">
        <title>Transcriptome sequencing and comparative analysis of cucumber flowers with different sex types.</title>
        <authorList>
            <person name="Guo S."/>
            <person name="Zheng Y."/>
            <person name="Joung J.G."/>
            <person name="Liu S."/>
            <person name="Zhang Z."/>
            <person name="Crasta O.R."/>
            <person name="Sobral B.W."/>
            <person name="Xu Y."/>
            <person name="Huang S."/>
            <person name="Fei Z."/>
        </authorList>
    </citation>
    <scope>NUCLEOTIDE SEQUENCE [LARGE SCALE GENOMIC DNA]</scope>
    <source>
        <strain evidence="16">cv. 9930</strain>
    </source>
</reference>
<dbReference type="EMBL" id="CM002923">
    <property type="protein sequence ID" value="KGN62644.1"/>
    <property type="molecule type" value="Genomic_DNA"/>
</dbReference>
<comment type="subunit">
    <text evidence="2">May form heteromers.</text>
</comment>
<reference evidence="15 16" key="1">
    <citation type="journal article" date="2009" name="Nat. Genet.">
        <title>The genome of the cucumber, Cucumis sativus L.</title>
        <authorList>
            <person name="Huang S."/>
            <person name="Li R."/>
            <person name="Zhang Z."/>
            <person name="Li L."/>
            <person name="Gu X."/>
            <person name="Fan W."/>
            <person name="Lucas W.J."/>
            <person name="Wang X."/>
            <person name="Xie B."/>
            <person name="Ni P."/>
            <person name="Ren Y."/>
            <person name="Zhu H."/>
            <person name="Li J."/>
            <person name="Lin K."/>
            <person name="Jin W."/>
            <person name="Fei Z."/>
            <person name="Li G."/>
            <person name="Staub J."/>
            <person name="Kilian A."/>
            <person name="van der Vossen E.A."/>
            <person name="Wu Y."/>
            <person name="Guo J."/>
            <person name="He J."/>
            <person name="Jia Z."/>
            <person name="Ren Y."/>
            <person name="Tian G."/>
            <person name="Lu Y."/>
            <person name="Ruan J."/>
            <person name="Qian W."/>
            <person name="Wang M."/>
            <person name="Huang Q."/>
            <person name="Li B."/>
            <person name="Xuan Z."/>
            <person name="Cao J."/>
            <person name="Asan"/>
            <person name="Wu Z."/>
            <person name="Zhang J."/>
            <person name="Cai Q."/>
            <person name="Bai Y."/>
            <person name="Zhao B."/>
            <person name="Han Y."/>
            <person name="Li Y."/>
            <person name="Li X."/>
            <person name="Wang S."/>
            <person name="Shi Q."/>
            <person name="Liu S."/>
            <person name="Cho W.K."/>
            <person name="Kim J.Y."/>
            <person name="Xu Y."/>
            <person name="Heller-Uszynska K."/>
            <person name="Miao H."/>
            <person name="Cheng Z."/>
            <person name="Zhang S."/>
            <person name="Wu J."/>
            <person name="Yang Y."/>
            <person name="Kang H."/>
            <person name="Li M."/>
            <person name="Liang H."/>
            <person name="Ren X."/>
            <person name="Shi Z."/>
            <person name="Wen M."/>
            <person name="Jian M."/>
            <person name="Yang H."/>
            <person name="Zhang G."/>
            <person name="Yang Z."/>
            <person name="Chen R."/>
            <person name="Liu S."/>
            <person name="Li J."/>
            <person name="Ma L."/>
            <person name="Liu H."/>
            <person name="Zhou Y."/>
            <person name="Zhao J."/>
            <person name="Fang X."/>
            <person name="Li G."/>
            <person name="Fang L."/>
            <person name="Li Y."/>
            <person name="Liu D."/>
            <person name="Zheng H."/>
            <person name="Zhang Y."/>
            <person name="Qin N."/>
            <person name="Li Z."/>
            <person name="Yang G."/>
            <person name="Yang S."/>
            <person name="Bolund L."/>
            <person name="Kristiansen K."/>
            <person name="Zheng H."/>
            <person name="Li S."/>
            <person name="Zhang X."/>
            <person name="Yang H."/>
            <person name="Wang J."/>
            <person name="Sun R."/>
            <person name="Zhang B."/>
            <person name="Jiang S."/>
            <person name="Wang J."/>
            <person name="Du Y."/>
            <person name="Li S."/>
        </authorList>
    </citation>
    <scope>NUCLEOTIDE SEQUENCE [LARGE SCALE GENOMIC DNA]</scope>
    <source>
        <strain evidence="16">cv. 9930</strain>
    </source>
</reference>
<keyword evidence="11" id="KW-0407">Ion channel</keyword>
<keyword evidence="8" id="KW-0675">Receptor</keyword>
<keyword evidence="4 13" id="KW-0812">Transmembrane</keyword>
<keyword evidence="5 13" id="KW-1133">Transmembrane helix</keyword>
<dbReference type="InterPro" id="IPR019594">
    <property type="entry name" value="Glu/Gly-bd"/>
</dbReference>
<organism evidence="15 16">
    <name type="scientific">Cucumis sativus</name>
    <name type="common">Cucumber</name>
    <dbReference type="NCBI Taxonomy" id="3659"/>
    <lineage>
        <taxon>Eukaryota</taxon>
        <taxon>Viridiplantae</taxon>
        <taxon>Streptophyta</taxon>
        <taxon>Embryophyta</taxon>
        <taxon>Tracheophyta</taxon>
        <taxon>Spermatophyta</taxon>
        <taxon>Magnoliopsida</taxon>
        <taxon>eudicotyledons</taxon>
        <taxon>Gunneridae</taxon>
        <taxon>Pentapetalae</taxon>
        <taxon>rosids</taxon>
        <taxon>fabids</taxon>
        <taxon>Cucurbitales</taxon>
        <taxon>Cucurbitaceae</taxon>
        <taxon>Benincaseae</taxon>
        <taxon>Cucumis</taxon>
    </lineage>
</organism>
<keyword evidence="6" id="KW-0406">Ion transport</keyword>
<name>A0A0A0LNQ0_CUCSA</name>
<sequence length="408" mass="46669">MGEIREELEMLKNKEQATIFIVHMDHSLAFHVFTTANEIGMTGKGYAWILTDAITSSLNSTHYSTLRSMQGFLGVKTFVPKTIKLDNFTIRWRKKFLEENPNLIQYYPNPDVFGLWAYDSTWALAMAAESNFISGKTIMESLLIVSFQGLSGKFSFGQSKSQPPYYQSQDLQIVNVIGDGDISTVGYWTPKMNLTGEFNRNVTLRPIIWPGYSIQQPTGWIPFNPTNRLKIGVPMLTRDKSYMANSLMSNHSIVAYCLKIFEVAANKLPYNITYDFLYFEGAYDDLILSVYRRKYDAAVGDITILANRSSFVDFSLPFTEAGIAMIVPVRDDSVDHGWFFIKPLSLNLWITSFSFFVFLGFVVWILEHQNSSEDFRRGPILHQIATSLWFSFSIMVFAQGFIFLKILF</sequence>
<dbReference type="PANTHER" id="PTHR34836:SF1">
    <property type="entry name" value="OS09G0428600 PROTEIN"/>
    <property type="match status" value="1"/>
</dbReference>
<dbReference type="SUPFAM" id="SSF53822">
    <property type="entry name" value="Periplasmic binding protein-like I"/>
    <property type="match status" value="1"/>
</dbReference>
<comment type="function">
    <text evidence="12">Glutamate-gated receptor that probably acts as a non-selective cation channel. May be involved in light-signal transduction and calcium homeostasis via the regulation of calcium influx into cells.</text>
</comment>
<feature type="transmembrane region" description="Helical" evidence="13">
    <location>
        <begin position="386"/>
        <end position="407"/>
    </location>
</feature>
<dbReference type="InterPro" id="IPR015683">
    <property type="entry name" value="Ionotropic_Glu_rcpt"/>
</dbReference>
<evidence type="ECO:0000256" key="6">
    <source>
        <dbReference type="ARBA" id="ARBA00023065"/>
    </source>
</evidence>
<dbReference type="eggNOG" id="KOG1052">
    <property type="taxonomic scope" value="Eukaryota"/>
</dbReference>
<keyword evidence="7 13" id="KW-0472">Membrane</keyword>
<dbReference type="Gene3D" id="1.10.287.70">
    <property type="match status" value="1"/>
</dbReference>
<feature type="domain" description="Ionotropic glutamate receptor C-terminal" evidence="14">
    <location>
        <begin position="228"/>
        <end position="405"/>
    </location>
</feature>
<evidence type="ECO:0000256" key="4">
    <source>
        <dbReference type="ARBA" id="ARBA00022692"/>
    </source>
</evidence>
<proteinExistence type="predicted"/>
<evidence type="ECO:0000313" key="15">
    <source>
        <dbReference type="EMBL" id="KGN62644.1"/>
    </source>
</evidence>
<evidence type="ECO:0000256" key="11">
    <source>
        <dbReference type="ARBA" id="ARBA00023303"/>
    </source>
</evidence>
<evidence type="ECO:0000256" key="7">
    <source>
        <dbReference type="ARBA" id="ARBA00023136"/>
    </source>
</evidence>
<dbReference type="GO" id="GO:0015276">
    <property type="term" value="F:ligand-gated monoatomic ion channel activity"/>
    <property type="evidence" value="ECO:0000318"/>
    <property type="project" value="GO_Central"/>
</dbReference>
<keyword evidence="10" id="KW-1071">Ligand-gated ion channel</keyword>
<dbReference type="Pfam" id="PF01094">
    <property type="entry name" value="ANF_receptor"/>
    <property type="match status" value="1"/>
</dbReference>
<protein>
    <recommendedName>
        <fullName evidence="14">Ionotropic glutamate receptor C-terminal domain-containing protein</fullName>
    </recommendedName>
</protein>
<evidence type="ECO:0000256" key="2">
    <source>
        <dbReference type="ARBA" id="ARBA00011095"/>
    </source>
</evidence>
<dbReference type="Gene3D" id="3.40.50.2300">
    <property type="match status" value="2"/>
</dbReference>